<keyword evidence="1" id="KW-0812">Transmembrane</keyword>
<evidence type="ECO:0000313" key="2">
    <source>
        <dbReference type="EMBL" id="WED43653.1"/>
    </source>
</evidence>
<reference evidence="2 3" key="1">
    <citation type="submission" date="2023-02" db="EMBL/GenBank/DDBJ databases">
        <title>Genome Sequence of L. cardiaca H63T.</title>
        <authorList>
            <person name="Lopez A.E."/>
            <person name="Cianciotto N.P."/>
        </authorList>
    </citation>
    <scope>NUCLEOTIDE SEQUENCE [LARGE SCALE GENOMIC DNA]</scope>
    <source>
        <strain evidence="2 3">H63</strain>
    </source>
</reference>
<gene>
    <name evidence="2" type="ORF">PXX05_02430</name>
</gene>
<dbReference type="EMBL" id="CP119078">
    <property type="protein sequence ID" value="WED43653.1"/>
    <property type="molecule type" value="Genomic_DNA"/>
</dbReference>
<organism evidence="2 3">
    <name type="scientific">Legionella cardiaca</name>
    <dbReference type="NCBI Taxonomy" id="1071983"/>
    <lineage>
        <taxon>Bacteria</taxon>
        <taxon>Pseudomonadati</taxon>
        <taxon>Pseudomonadota</taxon>
        <taxon>Gammaproteobacteria</taxon>
        <taxon>Legionellales</taxon>
        <taxon>Legionellaceae</taxon>
        <taxon>Legionella</taxon>
    </lineage>
</organism>
<accession>A0ABY8ASL2</accession>
<protein>
    <recommendedName>
        <fullName evidence="4">VipE</fullName>
    </recommendedName>
</protein>
<dbReference type="RefSeq" id="WP_275089464.1">
    <property type="nucleotide sequence ID" value="NZ_CP119078.1"/>
</dbReference>
<sequence length="158" mass="18056">MNRFQQHFTTFFYQKLSLILSDEKLLQKAQRDFQQADKNIERYLGRSSFGLHEWKKENASKFSAAIAEALSETLTAFYTTDDEQLQLIQSCSETIQKQLIPKLATNVTVDNPFAEIQQRIQKEINQLNGESVFKNPYVLFGSMAAVAVVATVAWKLSP</sequence>
<feature type="transmembrane region" description="Helical" evidence="1">
    <location>
        <begin position="137"/>
        <end position="156"/>
    </location>
</feature>
<evidence type="ECO:0000256" key="1">
    <source>
        <dbReference type="SAM" id="Phobius"/>
    </source>
</evidence>
<keyword evidence="1" id="KW-0472">Membrane</keyword>
<evidence type="ECO:0008006" key="4">
    <source>
        <dbReference type="Google" id="ProtNLM"/>
    </source>
</evidence>
<name>A0ABY8ASL2_9GAMM</name>
<dbReference type="CDD" id="cd21821">
    <property type="entry name" value="MavE"/>
    <property type="match status" value="1"/>
</dbReference>
<keyword evidence="3" id="KW-1185">Reference proteome</keyword>
<keyword evidence="1" id="KW-1133">Transmembrane helix</keyword>
<evidence type="ECO:0000313" key="3">
    <source>
        <dbReference type="Proteomes" id="UP001222087"/>
    </source>
</evidence>
<proteinExistence type="predicted"/>
<dbReference type="Proteomes" id="UP001222087">
    <property type="component" value="Chromosome"/>
</dbReference>